<dbReference type="SUPFAM" id="SSF46785">
    <property type="entry name" value="Winged helix' DNA-binding domain"/>
    <property type="match status" value="1"/>
</dbReference>
<gene>
    <name evidence="3" type="ORF">SAMN05216167_106272</name>
</gene>
<dbReference type="InterPro" id="IPR003593">
    <property type="entry name" value="AAA+_ATPase"/>
</dbReference>
<dbReference type="Proteomes" id="UP000198598">
    <property type="component" value="Unassembled WGS sequence"/>
</dbReference>
<dbReference type="RefSeq" id="WP_093828569.1">
    <property type="nucleotide sequence ID" value="NZ_FOLQ01000006.1"/>
</dbReference>
<evidence type="ECO:0000313" key="3">
    <source>
        <dbReference type="EMBL" id="SFD70142.1"/>
    </source>
</evidence>
<dbReference type="PANTHER" id="PTHR34301">
    <property type="entry name" value="DNA-BINDING PROTEIN-RELATED"/>
    <property type="match status" value="1"/>
</dbReference>
<dbReference type="GO" id="GO:0003677">
    <property type="term" value="F:DNA binding"/>
    <property type="evidence" value="ECO:0007669"/>
    <property type="project" value="UniProtKB-KW"/>
</dbReference>
<feature type="domain" description="AAA+ ATPase" evidence="2">
    <location>
        <begin position="49"/>
        <end position="217"/>
    </location>
</feature>
<accession>A0A1I1UH02</accession>
<evidence type="ECO:0000313" key="4">
    <source>
        <dbReference type="Proteomes" id="UP000198598"/>
    </source>
</evidence>
<dbReference type="Gene3D" id="1.25.40.10">
    <property type="entry name" value="Tetratricopeptide repeat domain"/>
    <property type="match status" value="1"/>
</dbReference>
<dbReference type="InterPro" id="IPR011990">
    <property type="entry name" value="TPR-like_helical_dom_sf"/>
</dbReference>
<dbReference type="Gene3D" id="3.40.50.300">
    <property type="entry name" value="P-loop containing nucleotide triphosphate hydrolases"/>
    <property type="match status" value="1"/>
</dbReference>
<name>A0A1I1UH02_9BACT</name>
<reference evidence="3 4" key="1">
    <citation type="submission" date="2016-10" db="EMBL/GenBank/DDBJ databases">
        <authorList>
            <person name="de Groot N.N."/>
        </authorList>
    </citation>
    <scope>NUCLEOTIDE SEQUENCE [LARGE SCALE GENOMIC DNA]</scope>
    <source>
        <strain evidence="3 4">DSM 26130</strain>
    </source>
</reference>
<organism evidence="3 4">
    <name type="scientific">Spirosoma endophyticum</name>
    <dbReference type="NCBI Taxonomy" id="662367"/>
    <lineage>
        <taxon>Bacteria</taxon>
        <taxon>Pseudomonadati</taxon>
        <taxon>Bacteroidota</taxon>
        <taxon>Cytophagia</taxon>
        <taxon>Cytophagales</taxon>
        <taxon>Cytophagaceae</taxon>
        <taxon>Spirosoma</taxon>
    </lineage>
</organism>
<dbReference type="SUPFAM" id="SSF52540">
    <property type="entry name" value="P-loop containing nucleoside triphosphate hydrolases"/>
    <property type="match status" value="1"/>
</dbReference>
<dbReference type="InterPro" id="IPR036390">
    <property type="entry name" value="WH_DNA-bd_sf"/>
</dbReference>
<keyword evidence="1" id="KW-0238">DNA-binding</keyword>
<sequence length="751" mass="87468">MSANSQPLIATIYNPHNQSKEALIAGFIARKQKFERLFRDIRDSPMTKPEQHYLIQGIRGMGKTTLLLRIAYEIDNMPALRERLIPIVFNEEEYGISSLADVWERTAQYLGETDVAFADLYDLMTKQYGQEDYEQQALQTLIGALQQRNKKLLLLIDNIGDVLKKLDTQEEQRLREVLLTKSELRLIGATSVAIEQVHDYTKPFYEFFKIIHLDGLSQQEAIDLFLKLGETYHTEAVQQLIERQPGRIEAIRRLTGGVIRTMVLLFEILVENDSGSVFRDLEVLLDRVTPLYKHRMDDLPAQQQKIMAALATAWDAANTKELAQVVRLESKVVSAQLKQLINSGLVEKIETNTKNHLYRLEERFFNIWYLMRFGRKTDQRVLWLIRFFETMFEGDAEWMQERIDGHLQAMEIGNLDPEAALFLTTAFAGVLKDEEMEDILKKKTVLFLTNQGRYDLLNDVSSKYSEVERLLREHNYQKAVTHLENFHNRTTRVLLDIISCYVFLKDFEKAKEILIELFISHKIDNKNFLISHPNLYVNNNTKNTKYRLLVPLLVFEGICLILIVPDPEYLPDDVINIETEKILFFSKSFNDDLKSEIALRYFLSVDISRKELALQITSDLPNTIDPSNSAQIRFLLSKKIIQLWNNIFQGLEELVPLKEPTLVRFSSKDNGGDVATLFLRLLLAKKQYHTAYNYFTQEEWQLKDRFKPLYYATLYFLKDEYPTEYLRMGPELKETVDDILAEVAQMAIDYA</sequence>
<dbReference type="STRING" id="662367.SAMN05216167_106272"/>
<dbReference type="InterPro" id="IPR027417">
    <property type="entry name" value="P-loop_NTPase"/>
</dbReference>
<dbReference type="AlphaFoldDB" id="A0A1I1UH02"/>
<dbReference type="InterPro" id="IPR036388">
    <property type="entry name" value="WH-like_DNA-bd_sf"/>
</dbReference>
<dbReference type="EMBL" id="FOLQ01000006">
    <property type="protein sequence ID" value="SFD70142.1"/>
    <property type="molecule type" value="Genomic_DNA"/>
</dbReference>
<evidence type="ECO:0000256" key="1">
    <source>
        <dbReference type="ARBA" id="ARBA00023125"/>
    </source>
</evidence>
<dbReference type="PANTHER" id="PTHR34301:SF8">
    <property type="entry name" value="ATPASE DOMAIN-CONTAINING PROTEIN"/>
    <property type="match status" value="1"/>
</dbReference>
<proteinExistence type="predicted"/>
<evidence type="ECO:0000259" key="2">
    <source>
        <dbReference type="SMART" id="SM00382"/>
    </source>
</evidence>
<keyword evidence="4" id="KW-1185">Reference proteome</keyword>
<dbReference type="SMART" id="SM00382">
    <property type="entry name" value="AAA"/>
    <property type="match status" value="1"/>
</dbReference>
<dbReference type="Gene3D" id="1.10.10.10">
    <property type="entry name" value="Winged helix-like DNA-binding domain superfamily/Winged helix DNA-binding domain"/>
    <property type="match status" value="1"/>
</dbReference>
<dbReference type="OrthoDB" id="594504at2"/>
<protein>
    <recommendedName>
        <fullName evidence="2">AAA+ ATPase domain-containing protein</fullName>
    </recommendedName>
</protein>